<dbReference type="SUPFAM" id="SSF48452">
    <property type="entry name" value="TPR-like"/>
    <property type="match status" value="1"/>
</dbReference>
<feature type="chain" id="PRO_5012725355" evidence="1">
    <location>
        <begin position="19"/>
        <end position="582"/>
    </location>
</feature>
<name>A0A1M4ZZ36_MARH1</name>
<gene>
    <name evidence="2" type="ORF">SAMN02745164_02054</name>
</gene>
<dbReference type="InterPro" id="IPR011990">
    <property type="entry name" value="TPR-like_helical_dom_sf"/>
</dbReference>
<evidence type="ECO:0000313" key="2">
    <source>
        <dbReference type="EMBL" id="SHF23323.1"/>
    </source>
</evidence>
<protein>
    <submittedName>
        <fullName evidence="2">Uncharacterized protein</fullName>
    </submittedName>
</protein>
<dbReference type="AlphaFoldDB" id="A0A1M4ZZ36"/>
<proteinExistence type="predicted"/>
<keyword evidence="3" id="KW-1185">Reference proteome</keyword>
<dbReference type="Proteomes" id="UP000184334">
    <property type="component" value="Unassembled WGS sequence"/>
</dbReference>
<accession>A0A1M4ZZ36</accession>
<dbReference type="EMBL" id="FQUI01000050">
    <property type="protein sequence ID" value="SHF23323.1"/>
    <property type="molecule type" value="Genomic_DNA"/>
</dbReference>
<reference evidence="2" key="1">
    <citation type="submission" date="2016-11" db="EMBL/GenBank/DDBJ databases">
        <authorList>
            <person name="Varghese N."/>
            <person name="Submissions S."/>
        </authorList>
    </citation>
    <scope>NUCLEOTIDE SEQUENCE [LARGE SCALE GENOMIC DNA]</scope>
    <source>
        <strain evidence="2">DSM 16785</strain>
    </source>
</reference>
<evidence type="ECO:0000256" key="1">
    <source>
        <dbReference type="SAM" id="SignalP"/>
    </source>
</evidence>
<feature type="signal peptide" evidence="1">
    <location>
        <begin position="1"/>
        <end position="18"/>
    </location>
</feature>
<comment type="caution">
    <text evidence="2">The sequence shown here is derived from an EMBL/GenBank/DDBJ whole genome shotgun (WGS) entry which is preliminary data.</text>
</comment>
<dbReference type="SUPFAM" id="SSF63825">
    <property type="entry name" value="YWTD domain"/>
    <property type="match status" value="1"/>
</dbReference>
<dbReference type="STRING" id="1122195.SAMN02745164_02054"/>
<keyword evidence="1" id="KW-0732">Signal</keyword>
<evidence type="ECO:0000313" key="3">
    <source>
        <dbReference type="Proteomes" id="UP000184334"/>
    </source>
</evidence>
<sequence>MKKILIIFLLFSLTLAFSQNLTESEKMARKLFSESLDSFFSGKKYDARLKLEEAMTNQIYLKDVPYFWYYAAKLDLLLGKIEKAKEDLNNILFFSPSNSEAISLLNFINSLNNIEKSLSPQIKIKELKKIKNIINANEKFFIANDFIVINSFVYLLDIQNKLIYYTNLDNSEENWIKLNSVIDKNFIPFNIYYDERTDYFYISGNTGLYVIKNFSQQKQFFFEKINKFTNLLLFGIDRSGRLWTFYAKNNSIIILDYAGNSLEEIPLDNKYVITSGNYFENKISLIDIKNRQILQFSTITKKIEKVFPIKSKHLPLSIISLPYNNLLISFMNDGTYLFQDNKFTKLFDFSYLLNYNNGILMKFDYSKYELVLDQIDFISDISPYYVFLYGIDFNVPDMTINLKINTIAPGNNLINFIDRKIYITDSEGRYAFDYKRKLEKPYFYNFDNMEYLFLEMLPLLKNDSIVILNDENNSNFEKYINITNIVPFLFTNISLYIISDTPISEKVRKLVRLTGGAIVPKKYFVTFDNYIKNNKKIIQNISYKIFPPIAPGIRPVKIYLQLGSKIINDTMYYYSEGVGIAE</sequence>
<organism evidence="2 3">
    <name type="scientific">Marinitoga hydrogenitolerans (strain DSM 16785 / JCM 12826 / AT1271)</name>
    <dbReference type="NCBI Taxonomy" id="1122195"/>
    <lineage>
        <taxon>Bacteria</taxon>
        <taxon>Thermotogati</taxon>
        <taxon>Thermotogota</taxon>
        <taxon>Thermotogae</taxon>
        <taxon>Petrotogales</taxon>
        <taxon>Petrotogaceae</taxon>
        <taxon>Marinitoga</taxon>
    </lineage>
</organism>